<gene>
    <name evidence="2" type="ORF">IZO911_LOCUS41361</name>
    <name evidence="3" type="ORF">KXQ929_LOCUS3761</name>
    <name evidence="4" type="ORF">OKA104_LOCUS7993</name>
    <name evidence="1" type="ORF">VCS650_LOCUS32346</name>
</gene>
<dbReference type="EMBL" id="CAJNON010000583">
    <property type="protein sequence ID" value="CAF1324764.1"/>
    <property type="molecule type" value="Genomic_DNA"/>
</dbReference>
<name>A0A815F5Z2_9BILA</name>
<accession>A0A815F5Z2</accession>
<dbReference type="Proteomes" id="UP000663891">
    <property type="component" value="Unassembled WGS sequence"/>
</dbReference>
<evidence type="ECO:0000313" key="4">
    <source>
        <dbReference type="EMBL" id="CAF3628357.1"/>
    </source>
</evidence>
<evidence type="ECO:0000313" key="2">
    <source>
        <dbReference type="EMBL" id="CAF1433272.1"/>
    </source>
</evidence>
<dbReference type="Proteomes" id="UP000663868">
    <property type="component" value="Unassembled WGS sequence"/>
</dbReference>
<dbReference type="Proteomes" id="UP000663860">
    <property type="component" value="Unassembled WGS sequence"/>
</dbReference>
<organism evidence="1 5">
    <name type="scientific">Adineta steineri</name>
    <dbReference type="NCBI Taxonomy" id="433720"/>
    <lineage>
        <taxon>Eukaryota</taxon>
        <taxon>Metazoa</taxon>
        <taxon>Spiralia</taxon>
        <taxon>Gnathifera</taxon>
        <taxon>Rotifera</taxon>
        <taxon>Eurotatoria</taxon>
        <taxon>Bdelloidea</taxon>
        <taxon>Adinetida</taxon>
        <taxon>Adinetidae</taxon>
        <taxon>Adineta</taxon>
    </lineage>
</organism>
<dbReference type="EMBL" id="CAJOBB010000124">
    <property type="protein sequence ID" value="CAF3573664.1"/>
    <property type="molecule type" value="Genomic_DNA"/>
</dbReference>
<dbReference type="AlphaFoldDB" id="A0A815F5Z2"/>
<dbReference type="Proteomes" id="UP000663881">
    <property type="component" value="Unassembled WGS sequence"/>
</dbReference>
<comment type="caution">
    <text evidence="1">The sequence shown here is derived from an EMBL/GenBank/DDBJ whole genome shotgun (WGS) entry which is preliminary data.</text>
</comment>
<evidence type="ECO:0000313" key="5">
    <source>
        <dbReference type="Proteomes" id="UP000663891"/>
    </source>
</evidence>
<dbReference type="EMBL" id="CAJNOE010001557">
    <property type="protein sequence ID" value="CAF1433272.1"/>
    <property type="molecule type" value="Genomic_DNA"/>
</dbReference>
<protein>
    <submittedName>
        <fullName evidence="1">Uncharacterized protein</fullName>
    </submittedName>
</protein>
<evidence type="ECO:0000313" key="1">
    <source>
        <dbReference type="EMBL" id="CAF1324764.1"/>
    </source>
</evidence>
<dbReference type="OrthoDB" id="9999528at2759"/>
<reference evidence="1" key="1">
    <citation type="submission" date="2021-02" db="EMBL/GenBank/DDBJ databases">
        <authorList>
            <person name="Nowell W R."/>
        </authorList>
    </citation>
    <scope>NUCLEOTIDE SEQUENCE</scope>
</reference>
<proteinExistence type="predicted"/>
<sequence length="139" mass="16217">MSKQKSSTFFRSASEMVRRTLCGVIESSNDQCIIDVDDIVIITLCDITQWDWTRIDFPHIPFRYIVSDIKLDDCTHFPIPFTLYYQDVEIDDNLCYGIRCDVLNKSKDIKYSSHRFIPVLTEQHPKTNVHIIVSPKNSL</sequence>
<evidence type="ECO:0000313" key="3">
    <source>
        <dbReference type="EMBL" id="CAF3573664.1"/>
    </source>
</evidence>
<dbReference type="EMBL" id="CAJOAY010000318">
    <property type="protein sequence ID" value="CAF3628357.1"/>
    <property type="molecule type" value="Genomic_DNA"/>
</dbReference>